<evidence type="ECO:0000256" key="5">
    <source>
        <dbReference type="ARBA" id="ARBA00023128"/>
    </source>
</evidence>
<keyword evidence="5" id="KW-0496">Mitochondrion</keyword>
<evidence type="ECO:0000256" key="3">
    <source>
        <dbReference type="ARBA" id="ARBA00022946"/>
    </source>
</evidence>
<name>A0A7E4W279_PANRE</name>
<evidence type="ECO:0000256" key="2">
    <source>
        <dbReference type="ARBA" id="ARBA00011057"/>
    </source>
</evidence>
<evidence type="ECO:0000313" key="10">
    <source>
        <dbReference type="WBParaSite" id="Pan_g5892.t1"/>
    </source>
</evidence>
<dbReference type="GO" id="GO:0005763">
    <property type="term" value="C:mitochondrial small ribosomal subunit"/>
    <property type="evidence" value="ECO:0007669"/>
    <property type="project" value="InterPro"/>
</dbReference>
<dbReference type="InterPro" id="IPR026299">
    <property type="entry name" value="MRP-S31"/>
</dbReference>
<dbReference type="WBParaSite" id="Pan_g5892.t1">
    <property type="protein sequence ID" value="Pan_g5892.t1"/>
    <property type="gene ID" value="Pan_g5892"/>
</dbReference>
<keyword evidence="9" id="KW-1185">Reference proteome</keyword>
<comment type="subcellular location">
    <subcellularLocation>
        <location evidence="1">Mitochondrion</location>
    </subcellularLocation>
</comment>
<keyword evidence="6" id="KW-0687">Ribonucleoprotein</keyword>
<dbReference type="AlphaFoldDB" id="A0A7E4W279"/>
<dbReference type="PANTHER" id="PTHR13231:SF3">
    <property type="entry name" value="SMALL RIBOSOMAL SUBUNIT PROTEIN MS31"/>
    <property type="match status" value="1"/>
</dbReference>
<evidence type="ECO:0000256" key="6">
    <source>
        <dbReference type="ARBA" id="ARBA00023274"/>
    </source>
</evidence>
<evidence type="ECO:0000256" key="8">
    <source>
        <dbReference type="ARBA" id="ARBA00035363"/>
    </source>
</evidence>
<dbReference type="GO" id="GO:0003735">
    <property type="term" value="F:structural constituent of ribosome"/>
    <property type="evidence" value="ECO:0007669"/>
    <property type="project" value="InterPro"/>
</dbReference>
<evidence type="ECO:0000256" key="7">
    <source>
        <dbReference type="ARBA" id="ARBA00035133"/>
    </source>
</evidence>
<sequence>MLARASTRLPCSLRLVRLFSSDNPDPKDKQVPTKDVIDDKVLQALKDATASVHPTNTEARSKLAGAAIKKLTEIEFDSFQSATTAQTTDLMTDTLLNNLQSLQIQRPTMPSYSKDLREASQIRVALRREIFHEAVQKGATPDEAKKSAENILPVIEKMIMLRRQEKLSSIEAEIEKQEKADEALTVLDKQIIESVITKRDNVFYSDEELLLAASTESRPTVQPNKDAPSVFNDDSIRLNLFSKGLKPKSLAFWKQLDDDKARVTNLSMGPKNALEEQILWTEKGRMWPYPINNEYMIGEEENVSFMDHIFLEGYLAQHNLPKTGPVAHFMELVCVGLSKNPYMTVKKKHEHLDSFAKYFNPEYVKTVQRLHEQEQQAAANA</sequence>
<keyword evidence="3" id="KW-0809">Transit peptide</keyword>
<organism evidence="9 10">
    <name type="scientific">Panagrellus redivivus</name>
    <name type="common">Microworm</name>
    <dbReference type="NCBI Taxonomy" id="6233"/>
    <lineage>
        <taxon>Eukaryota</taxon>
        <taxon>Metazoa</taxon>
        <taxon>Ecdysozoa</taxon>
        <taxon>Nematoda</taxon>
        <taxon>Chromadorea</taxon>
        <taxon>Rhabditida</taxon>
        <taxon>Tylenchina</taxon>
        <taxon>Panagrolaimomorpha</taxon>
        <taxon>Panagrolaimoidea</taxon>
        <taxon>Panagrolaimidae</taxon>
        <taxon>Panagrellus</taxon>
    </lineage>
</organism>
<protein>
    <recommendedName>
        <fullName evidence="7">Small ribosomal subunit protein mS31</fullName>
    </recommendedName>
    <alternativeName>
        <fullName evidence="8">28S ribosomal protein S31, mitochondrial</fullName>
    </alternativeName>
</protein>
<accession>A0A7E4W279</accession>
<evidence type="ECO:0000256" key="4">
    <source>
        <dbReference type="ARBA" id="ARBA00022980"/>
    </source>
</evidence>
<comment type="similarity">
    <text evidence="2">Belongs to the mitochondrion-specific ribosomal protein mS31 family.</text>
</comment>
<proteinExistence type="inferred from homology"/>
<evidence type="ECO:0000313" key="9">
    <source>
        <dbReference type="Proteomes" id="UP000492821"/>
    </source>
</evidence>
<dbReference type="Proteomes" id="UP000492821">
    <property type="component" value="Unassembled WGS sequence"/>
</dbReference>
<reference evidence="9" key="1">
    <citation type="journal article" date="2013" name="Genetics">
        <title>The draft genome and transcriptome of Panagrellus redivivus are shaped by the harsh demands of a free-living lifestyle.</title>
        <authorList>
            <person name="Srinivasan J."/>
            <person name="Dillman A.R."/>
            <person name="Macchietto M.G."/>
            <person name="Heikkinen L."/>
            <person name="Lakso M."/>
            <person name="Fracchia K.M."/>
            <person name="Antoshechkin I."/>
            <person name="Mortazavi A."/>
            <person name="Wong G."/>
            <person name="Sternberg P.W."/>
        </authorList>
    </citation>
    <scope>NUCLEOTIDE SEQUENCE [LARGE SCALE GENOMIC DNA]</scope>
    <source>
        <strain evidence="9">MT8872</strain>
    </source>
</reference>
<keyword evidence="4" id="KW-0689">Ribosomal protein</keyword>
<evidence type="ECO:0000256" key="1">
    <source>
        <dbReference type="ARBA" id="ARBA00004173"/>
    </source>
</evidence>
<reference evidence="10" key="2">
    <citation type="submission" date="2020-10" db="UniProtKB">
        <authorList>
            <consortium name="WormBaseParasite"/>
        </authorList>
    </citation>
    <scope>IDENTIFICATION</scope>
</reference>
<dbReference type="PANTHER" id="PTHR13231">
    <property type="entry name" value="MITOCHONDRIAL RIBOSOMAL PROTEIN S31"/>
    <property type="match status" value="1"/>
</dbReference>
<dbReference type="Pfam" id="PF15433">
    <property type="entry name" value="MRP-S31"/>
    <property type="match status" value="1"/>
</dbReference>